<evidence type="ECO:0000313" key="3">
    <source>
        <dbReference type="Proteomes" id="UP000240978"/>
    </source>
</evidence>
<dbReference type="AlphaFoldDB" id="A0A2P8FTB2"/>
<keyword evidence="2" id="KW-0328">Glycosyltransferase</keyword>
<dbReference type="InterPro" id="IPR000836">
    <property type="entry name" value="PRTase_dom"/>
</dbReference>
<dbReference type="Pfam" id="PF00156">
    <property type="entry name" value="Pribosyltran"/>
    <property type="match status" value="1"/>
</dbReference>
<keyword evidence="3" id="KW-1185">Reference proteome</keyword>
<dbReference type="SUPFAM" id="SSF53271">
    <property type="entry name" value="PRTase-like"/>
    <property type="match status" value="1"/>
</dbReference>
<name>A0A2P8FTB2_9BACT</name>
<evidence type="ECO:0000259" key="1">
    <source>
        <dbReference type="Pfam" id="PF00156"/>
    </source>
</evidence>
<dbReference type="InterPro" id="IPR029057">
    <property type="entry name" value="PRTase-like"/>
</dbReference>
<gene>
    <name evidence="2" type="ORF">CLV42_11490</name>
</gene>
<accession>A0A2P8FTB2</accession>
<keyword evidence="2" id="KW-0808">Transferase</keyword>
<sequence>MYAVNRKWQGNFSYPLLITIFGALNPHILKTILNGTQVAITVDRLCHQLIENHLDFSKSVLIGLQPRGIYLSDRIYHTLQKLLPGVHINYGKLDITFYRDDFNTELHVPNETTINFSLEDKKVILVDDVLYTGRTTRSALAAMLDFGRPTVVELLVLIDRRFTRHLPIQADYTGRTVDAISSEKVRVRWAERDGKDEVILE</sequence>
<evidence type="ECO:0000313" key="2">
    <source>
        <dbReference type="EMBL" id="PSL24941.1"/>
    </source>
</evidence>
<dbReference type="GO" id="GO:0016757">
    <property type="term" value="F:glycosyltransferase activity"/>
    <property type="evidence" value="ECO:0007669"/>
    <property type="project" value="UniProtKB-KW"/>
</dbReference>
<dbReference type="PANTHER" id="PTHR11608">
    <property type="entry name" value="BIFUNCTIONAL PROTEIN PYRR"/>
    <property type="match status" value="1"/>
</dbReference>
<dbReference type="Proteomes" id="UP000240978">
    <property type="component" value="Unassembled WGS sequence"/>
</dbReference>
<dbReference type="NCBIfam" id="NF003549">
    <property type="entry name" value="PRK05205.1-5"/>
    <property type="match status" value="1"/>
</dbReference>
<feature type="domain" description="Phosphoribosyltransferase" evidence="1">
    <location>
        <begin position="30"/>
        <end position="178"/>
    </location>
</feature>
<dbReference type="CDD" id="cd06223">
    <property type="entry name" value="PRTases_typeI"/>
    <property type="match status" value="1"/>
</dbReference>
<protein>
    <submittedName>
        <fullName evidence="2">Pyrimidine operon attenuation protein/uracil phosphoribosyltransferase</fullName>
    </submittedName>
</protein>
<dbReference type="InterPro" id="IPR050137">
    <property type="entry name" value="PyrR_bifunctional"/>
</dbReference>
<organism evidence="2 3">
    <name type="scientific">Chitinophaga ginsengisoli</name>
    <dbReference type="NCBI Taxonomy" id="363837"/>
    <lineage>
        <taxon>Bacteria</taxon>
        <taxon>Pseudomonadati</taxon>
        <taxon>Bacteroidota</taxon>
        <taxon>Chitinophagia</taxon>
        <taxon>Chitinophagales</taxon>
        <taxon>Chitinophagaceae</taxon>
        <taxon>Chitinophaga</taxon>
    </lineage>
</organism>
<dbReference type="Gene3D" id="3.40.50.2020">
    <property type="match status" value="1"/>
</dbReference>
<comment type="caution">
    <text evidence="2">The sequence shown here is derived from an EMBL/GenBank/DDBJ whole genome shotgun (WGS) entry which is preliminary data.</text>
</comment>
<dbReference type="PANTHER" id="PTHR11608:SF0">
    <property type="entry name" value="BIFUNCTIONAL PROTEIN PYRR"/>
    <property type="match status" value="1"/>
</dbReference>
<dbReference type="EMBL" id="PYGK01000014">
    <property type="protein sequence ID" value="PSL24941.1"/>
    <property type="molecule type" value="Genomic_DNA"/>
</dbReference>
<proteinExistence type="predicted"/>
<reference evidence="2 3" key="1">
    <citation type="submission" date="2018-03" db="EMBL/GenBank/DDBJ databases">
        <title>Genomic Encyclopedia of Archaeal and Bacterial Type Strains, Phase II (KMG-II): from individual species to whole genera.</title>
        <authorList>
            <person name="Goeker M."/>
        </authorList>
    </citation>
    <scope>NUCLEOTIDE SEQUENCE [LARGE SCALE GENOMIC DNA]</scope>
    <source>
        <strain evidence="2 3">DSM 18107</strain>
    </source>
</reference>